<organism evidence="1">
    <name type="scientific">bioreactor metagenome</name>
    <dbReference type="NCBI Taxonomy" id="1076179"/>
    <lineage>
        <taxon>unclassified sequences</taxon>
        <taxon>metagenomes</taxon>
        <taxon>ecological metagenomes</taxon>
    </lineage>
</organism>
<evidence type="ECO:0000313" key="1">
    <source>
        <dbReference type="EMBL" id="MPM99248.1"/>
    </source>
</evidence>
<name>A0A645EDP3_9ZZZZ</name>
<sequence length="140" mass="16219">MSDAGRHSYYKRRIILFGKVICKLRKRKRFSAVTRLKHRKLRGHGIMPGILFVLRRVHSRIIGNCYNHPRVYAGIAGNEKRIGRHIQADMLHCAEAASSRDGRTESCFERDFFIWRPFGVNFVIFRGAFADFGAWRPGIA</sequence>
<gene>
    <name evidence="1" type="ORF">SDC9_146439</name>
</gene>
<accession>A0A645EDP3</accession>
<protein>
    <submittedName>
        <fullName evidence="1">Uncharacterized protein</fullName>
    </submittedName>
</protein>
<dbReference type="EMBL" id="VSSQ01045352">
    <property type="protein sequence ID" value="MPM99248.1"/>
    <property type="molecule type" value="Genomic_DNA"/>
</dbReference>
<reference evidence="1" key="1">
    <citation type="submission" date="2019-08" db="EMBL/GenBank/DDBJ databases">
        <authorList>
            <person name="Kucharzyk K."/>
            <person name="Murdoch R.W."/>
            <person name="Higgins S."/>
            <person name="Loffler F."/>
        </authorList>
    </citation>
    <scope>NUCLEOTIDE SEQUENCE</scope>
</reference>
<proteinExistence type="predicted"/>
<dbReference type="AlphaFoldDB" id="A0A645EDP3"/>
<comment type="caution">
    <text evidence="1">The sequence shown here is derived from an EMBL/GenBank/DDBJ whole genome shotgun (WGS) entry which is preliminary data.</text>
</comment>